<evidence type="ECO:0000313" key="1">
    <source>
        <dbReference type="EMBL" id="PZT57438.1"/>
    </source>
</evidence>
<comment type="caution">
    <text evidence="1">The sequence shown here is derived from an EMBL/GenBank/DDBJ whole genome shotgun (WGS) entry which is preliminary data.</text>
</comment>
<sequence length="123" mass="14284">MPIFKLQIRDLINLGLNLPTNESSMFKISGDFEEIIEKIINGDQDEDFRSLTVRDGQIVDGVIRYNAILSLIKNKFEYKGDFYSDFSQEQWDSFNSFVFNVDLDNANTKEAIELFKKINNISE</sequence>
<gene>
    <name evidence="1" type="ORF">DN757_01935</name>
</gene>
<organism evidence="1 2">
    <name type="scientific">Paenibacillus silvae</name>
    <dbReference type="NCBI Taxonomy" id="1325358"/>
    <lineage>
        <taxon>Bacteria</taxon>
        <taxon>Bacillati</taxon>
        <taxon>Bacillota</taxon>
        <taxon>Bacilli</taxon>
        <taxon>Bacillales</taxon>
        <taxon>Paenibacillaceae</taxon>
        <taxon>Paenibacillus</taxon>
    </lineage>
</organism>
<dbReference type="EMBL" id="QKWW01000006">
    <property type="protein sequence ID" value="PZT57438.1"/>
    <property type="molecule type" value="Genomic_DNA"/>
</dbReference>
<name>A0A2W6NQ92_9BACL</name>
<evidence type="ECO:0000313" key="2">
    <source>
        <dbReference type="Proteomes" id="UP000249204"/>
    </source>
</evidence>
<dbReference type="AlphaFoldDB" id="A0A2W6NQ92"/>
<proteinExistence type="predicted"/>
<dbReference type="Proteomes" id="UP000249204">
    <property type="component" value="Unassembled WGS sequence"/>
</dbReference>
<reference evidence="1 2" key="1">
    <citation type="submission" date="2018-06" db="EMBL/GenBank/DDBJ databases">
        <title>Isolation of heavy metals resistant Paenibacillus silvae NC2 from Gold-Copper mine in ZiJin, China.</title>
        <authorList>
            <person name="Xu J."/>
            <person name="Mazhar H.S."/>
            <person name="Rensing C."/>
        </authorList>
    </citation>
    <scope>NUCLEOTIDE SEQUENCE [LARGE SCALE GENOMIC DNA]</scope>
    <source>
        <strain evidence="1 2">NC2</strain>
    </source>
</reference>
<dbReference type="RefSeq" id="WP_111268589.1">
    <property type="nucleotide sequence ID" value="NZ_QKWW01000006.1"/>
</dbReference>
<accession>A0A2W6NQ92</accession>
<protein>
    <submittedName>
        <fullName evidence="1">Uncharacterized protein</fullName>
    </submittedName>
</protein>